<dbReference type="EMBL" id="MLHV01000012">
    <property type="protein sequence ID" value="OHT97877.1"/>
    <property type="molecule type" value="Genomic_DNA"/>
</dbReference>
<keyword evidence="2" id="KW-1185">Reference proteome</keyword>
<protein>
    <submittedName>
        <fullName evidence="1">Uncharacterized protein</fullName>
    </submittedName>
</protein>
<evidence type="ECO:0000313" key="2">
    <source>
        <dbReference type="Proteomes" id="UP000179636"/>
    </source>
</evidence>
<accession>A0A1S1JYH9</accession>
<organism evidence="1 2">
    <name type="scientific">Mycobacterium syngnathidarum</name>
    <dbReference type="NCBI Taxonomy" id="1908205"/>
    <lineage>
        <taxon>Bacteria</taxon>
        <taxon>Bacillati</taxon>
        <taxon>Actinomycetota</taxon>
        <taxon>Actinomycetes</taxon>
        <taxon>Mycobacteriales</taxon>
        <taxon>Mycobacteriaceae</taxon>
        <taxon>Mycobacterium</taxon>
    </lineage>
</organism>
<evidence type="ECO:0000313" key="1">
    <source>
        <dbReference type="EMBL" id="OHT97877.1"/>
    </source>
</evidence>
<proteinExistence type="predicted"/>
<dbReference type="AlphaFoldDB" id="A0A1Q9WAJ8"/>
<gene>
    <name evidence="1" type="ORF">BKG61_15220</name>
</gene>
<dbReference type="Proteomes" id="UP000179636">
    <property type="component" value="Unassembled WGS sequence"/>
</dbReference>
<reference evidence="1 2" key="1">
    <citation type="submission" date="2016-10" db="EMBL/GenBank/DDBJ databases">
        <title>Evaluation of Human, Animal and Environmental Mycobacterium chelonae Isolates by Core Genome Phylogenomic Analysis, Targeted Gene Comparison, and Anti-microbial Susceptibility Patterns: A Tale of Mistaken Identities.</title>
        <authorList>
            <person name="Fogelson S.B."/>
            <person name="Camus A.C."/>
            <person name="Lorenz W."/>
            <person name="Vasireddy R."/>
            <person name="Vasireddy S."/>
            <person name="Smith T."/>
            <person name="Brown-Elliott B.A."/>
            <person name="Wallace R.J.Jr."/>
            <person name="Hasan N.A."/>
            <person name="Reischl U."/>
            <person name="Sanchez S."/>
        </authorList>
    </citation>
    <scope>NUCLEOTIDE SEQUENCE [LARGE SCALE GENOMIC DNA]</scope>
    <source>
        <strain evidence="1 2">24999</strain>
    </source>
</reference>
<dbReference type="STRING" id="1908205.BKG60_14215"/>
<accession>A0A1Q9WAJ8</accession>
<sequence length="188" mass="19920">MMSSVDSLLAEGGDSRAERYVMQVVANCASDVVRLAGGAIFDRALCGWDVAVYLPTGAAERAISILGARVVDLSALGDDDNPAQPTIVIECVGAISHLSGRWRDRGWWIAQDLPAGLHQDCIPIQLSSAAAVFKGHALAAAGCPGNRAGSTETFLWSTAGPSMSRRSSGSLINCDNEEASDRYERVRR</sequence>
<name>A0A1Q9WAJ8_9MYCO</name>
<comment type="caution">
    <text evidence="1">The sequence shown here is derived from an EMBL/GenBank/DDBJ whole genome shotgun (WGS) entry which is preliminary data.</text>
</comment>